<dbReference type="Proteomes" id="UP001179121">
    <property type="component" value="Chromosome"/>
</dbReference>
<feature type="transmembrane region" description="Helical" evidence="1">
    <location>
        <begin position="6"/>
        <end position="28"/>
    </location>
</feature>
<accession>A0AA86T0P7</accession>
<gene>
    <name evidence="2" type="ORF">DNFV4_00093</name>
</gene>
<keyword evidence="1" id="KW-1133">Transmembrane helix</keyword>
<evidence type="ECO:0000313" key="2">
    <source>
        <dbReference type="EMBL" id="CAI4029675.1"/>
    </source>
</evidence>
<dbReference type="EMBL" id="OX365700">
    <property type="protein sequence ID" value="CAI4029675.1"/>
    <property type="molecule type" value="Genomic_DNA"/>
</dbReference>
<proteinExistence type="predicted"/>
<dbReference type="KEGG" id="nti:DNFV4_00093"/>
<evidence type="ECO:0000256" key="1">
    <source>
        <dbReference type="SAM" id="Phobius"/>
    </source>
</evidence>
<protein>
    <submittedName>
        <fullName evidence="2">Uncharacterized protein</fullName>
    </submittedName>
</protein>
<reference evidence="2" key="1">
    <citation type="submission" date="2022-10" db="EMBL/GenBank/DDBJ databases">
        <authorList>
            <person name="Koch H."/>
        </authorList>
    </citation>
    <scope>NUCLEOTIDE SEQUENCE</scope>
    <source>
        <strain evidence="2">DNF</strain>
    </source>
</reference>
<evidence type="ECO:0000313" key="3">
    <source>
        <dbReference type="Proteomes" id="UP001179121"/>
    </source>
</evidence>
<organism evidence="2 3">
    <name type="scientific">Nitrospira tepida</name>
    <dbReference type="NCBI Taxonomy" id="2973512"/>
    <lineage>
        <taxon>Bacteria</taxon>
        <taxon>Pseudomonadati</taxon>
        <taxon>Nitrospirota</taxon>
        <taxon>Nitrospiria</taxon>
        <taxon>Nitrospirales</taxon>
        <taxon>Nitrospiraceae</taxon>
        <taxon>Nitrospira</taxon>
    </lineage>
</organism>
<sequence>MTELDMGLLLLGVVGAFVFAGTNIWLVVPPLKRTPAIERIWRQRRTP</sequence>
<dbReference type="RefSeq" id="WP_289266710.1">
    <property type="nucleotide sequence ID" value="NZ_OX365700.1"/>
</dbReference>
<name>A0AA86T0P7_9BACT</name>
<keyword evidence="3" id="KW-1185">Reference proteome</keyword>
<dbReference type="AlphaFoldDB" id="A0AA86T0P7"/>
<keyword evidence="1" id="KW-0472">Membrane</keyword>
<keyword evidence="1" id="KW-0812">Transmembrane</keyword>